<dbReference type="KEGG" id="aace:A0U92_02190"/>
<dbReference type="Proteomes" id="UP000188937">
    <property type="component" value="Chromosome"/>
</dbReference>
<gene>
    <name evidence="1" type="ORF">A0U92_02190</name>
</gene>
<organism evidence="1 2">
    <name type="scientific">Acetobacter aceti</name>
    <dbReference type="NCBI Taxonomy" id="435"/>
    <lineage>
        <taxon>Bacteria</taxon>
        <taxon>Pseudomonadati</taxon>
        <taxon>Pseudomonadota</taxon>
        <taxon>Alphaproteobacteria</taxon>
        <taxon>Acetobacterales</taxon>
        <taxon>Acetobacteraceae</taxon>
        <taxon>Acetobacter</taxon>
        <taxon>Acetobacter subgen. Acetobacter</taxon>
    </lineage>
</organism>
<proteinExistence type="predicted"/>
<reference evidence="1 2" key="1">
    <citation type="submission" date="2016-03" db="EMBL/GenBank/DDBJ databases">
        <title>Acetic acid bacteria sequencing.</title>
        <authorList>
            <person name="Brandt J."/>
            <person name="Jakob F."/>
            <person name="Vogel R.F."/>
        </authorList>
    </citation>
    <scope>NUCLEOTIDE SEQUENCE [LARGE SCALE GENOMIC DNA]</scope>
    <source>
        <strain evidence="1 2">TMW2.1153</strain>
    </source>
</reference>
<name>A0A1U9KDB7_ACEAC</name>
<evidence type="ECO:0000313" key="1">
    <source>
        <dbReference type="EMBL" id="AQS83776.1"/>
    </source>
</evidence>
<dbReference type="AlphaFoldDB" id="A0A1U9KDB7"/>
<accession>A0A1U9KDB7</accession>
<sequence>MTNSRAEWTELESIAGLTSPPLAPKASIWLIALSLCPSVPLSLCPSVPWEPSDYLIAINNMSSGMPPVTKKDDKLSHFYIFPRPARNVVDEAKAKDGA</sequence>
<protein>
    <submittedName>
        <fullName evidence="1">Uncharacterized protein</fullName>
    </submittedName>
</protein>
<keyword evidence="2" id="KW-1185">Reference proteome</keyword>
<dbReference type="STRING" id="435.A0U92_02190"/>
<evidence type="ECO:0000313" key="2">
    <source>
        <dbReference type="Proteomes" id="UP000188937"/>
    </source>
</evidence>
<dbReference type="EMBL" id="CP014692">
    <property type="protein sequence ID" value="AQS83776.1"/>
    <property type="molecule type" value="Genomic_DNA"/>
</dbReference>